<evidence type="ECO:0000256" key="2">
    <source>
        <dbReference type="ARBA" id="ARBA00019138"/>
    </source>
</evidence>
<sequence length="184" mass="21248">MDDIWNQMNEPQSKRQRGSSLQQQPLKKFEGNGKGRDVFVAETETEYVHNTDKSINDTAQDDKPDDIVSTNGASDIGNDNSHNNIGQSHCNSKSVLPERKAKIKYVRPVSKFSQIEAEVERVFGSKKKLNMVEKSKLQWDEYIKKEGIEDKLKHYNKDGYVEKTEFLARSNERQYEAFRSLSKK</sequence>
<comment type="caution">
    <text evidence="5">The sequence shown here is derived from an EMBL/GenBank/DDBJ whole genome shotgun (WGS) entry which is preliminary data.</text>
</comment>
<dbReference type="Proteomes" id="UP000188320">
    <property type="component" value="Unassembled WGS sequence"/>
</dbReference>
<organism evidence="5 6">
    <name type="scientific">Zancudomyces culisetae</name>
    <name type="common">Gut fungus</name>
    <name type="synonym">Smittium culisetae</name>
    <dbReference type="NCBI Taxonomy" id="1213189"/>
    <lineage>
        <taxon>Eukaryota</taxon>
        <taxon>Fungi</taxon>
        <taxon>Fungi incertae sedis</taxon>
        <taxon>Zoopagomycota</taxon>
        <taxon>Kickxellomycotina</taxon>
        <taxon>Harpellomycetes</taxon>
        <taxon>Harpellales</taxon>
        <taxon>Legeriomycetaceae</taxon>
        <taxon>Zancudomyces</taxon>
    </lineage>
</organism>
<gene>
    <name evidence="5" type="ORF">AX774_g2894</name>
</gene>
<comment type="similarity">
    <text evidence="1">Belongs to the SWC5 family.</text>
</comment>
<dbReference type="EMBL" id="LSSK01000356">
    <property type="protein sequence ID" value="OMH83591.1"/>
    <property type="molecule type" value="Genomic_DNA"/>
</dbReference>
<feature type="compositionally biased region" description="Basic and acidic residues" evidence="3">
    <location>
        <begin position="27"/>
        <end position="36"/>
    </location>
</feature>
<dbReference type="PROSITE" id="PS51279">
    <property type="entry name" value="BCNT_C"/>
    <property type="match status" value="1"/>
</dbReference>
<feature type="compositionally biased region" description="Basic and acidic residues" evidence="3">
    <location>
        <begin position="49"/>
        <end position="66"/>
    </location>
</feature>
<feature type="domain" description="BCNT-C" evidence="4">
    <location>
        <begin position="109"/>
        <end position="184"/>
    </location>
</feature>
<feature type="region of interest" description="Disordered" evidence="3">
    <location>
        <begin position="49"/>
        <end position="93"/>
    </location>
</feature>
<evidence type="ECO:0000313" key="6">
    <source>
        <dbReference type="Proteomes" id="UP000188320"/>
    </source>
</evidence>
<protein>
    <recommendedName>
        <fullName evidence="2">SWR1-complex protein 5</fullName>
    </recommendedName>
</protein>
<dbReference type="PANTHER" id="PTHR48407:SF1">
    <property type="entry name" value="CRANIOFACIAL DEVELOPMENT PROTEIN 1"/>
    <property type="match status" value="1"/>
</dbReference>
<evidence type="ECO:0000313" key="5">
    <source>
        <dbReference type="EMBL" id="OMH83591.1"/>
    </source>
</evidence>
<proteinExistence type="inferred from homology"/>
<feature type="compositionally biased region" description="Polar residues" evidence="3">
    <location>
        <begin position="68"/>
        <end position="93"/>
    </location>
</feature>
<dbReference type="InterPro" id="IPR027124">
    <property type="entry name" value="Swc5/CFDP1/2"/>
</dbReference>
<dbReference type="GO" id="GO:0000812">
    <property type="term" value="C:Swr1 complex"/>
    <property type="evidence" value="ECO:0007669"/>
    <property type="project" value="TreeGrafter"/>
</dbReference>
<evidence type="ECO:0000259" key="4">
    <source>
        <dbReference type="PROSITE" id="PS51279"/>
    </source>
</evidence>
<dbReference type="OrthoDB" id="445677at2759"/>
<dbReference type="PANTHER" id="PTHR48407">
    <property type="entry name" value="CRANIOFACIAL DEVELOPMENT PROTEIN 1"/>
    <property type="match status" value="1"/>
</dbReference>
<feature type="region of interest" description="Disordered" evidence="3">
    <location>
        <begin position="1"/>
        <end position="36"/>
    </location>
</feature>
<reference evidence="6" key="1">
    <citation type="submission" date="2017-01" db="EMBL/GenBank/DDBJ databases">
        <authorList>
            <person name="Wang Y."/>
            <person name="White M."/>
            <person name="Kvist S."/>
            <person name="Moncalvo J.-M."/>
        </authorList>
    </citation>
    <scope>NUCLEOTIDE SEQUENCE [LARGE SCALE GENOMIC DNA]</scope>
    <source>
        <strain evidence="6">COL-18-3</strain>
    </source>
</reference>
<dbReference type="AlphaFoldDB" id="A0A1R1PRL6"/>
<dbReference type="Pfam" id="PF07572">
    <property type="entry name" value="BCNT"/>
    <property type="match status" value="1"/>
</dbReference>
<evidence type="ECO:0000256" key="3">
    <source>
        <dbReference type="SAM" id="MobiDB-lite"/>
    </source>
</evidence>
<accession>A0A1R1PRL6</accession>
<dbReference type="InterPro" id="IPR011421">
    <property type="entry name" value="BCNT-C"/>
</dbReference>
<keyword evidence="6" id="KW-1185">Reference proteome</keyword>
<name>A0A1R1PRL6_ZANCU</name>
<feature type="compositionally biased region" description="Polar residues" evidence="3">
    <location>
        <begin position="1"/>
        <end position="11"/>
    </location>
</feature>
<evidence type="ECO:0000256" key="1">
    <source>
        <dbReference type="ARBA" id="ARBA00010465"/>
    </source>
</evidence>